<dbReference type="GO" id="GO:0009103">
    <property type="term" value="P:lipopolysaccharide biosynthetic process"/>
    <property type="evidence" value="ECO:0007669"/>
    <property type="project" value="TreeGrafter"/>
</dbReference>
<accession>A0A1G1Y7F9</accession>
<dbReference type="CDD" id="cd03809">
    <property type="entry name" value="GT4_MtfB-like"/>
    <property type="match status" value="1"/>
</dbReference>
<dbReference type="PANTHER" id="PTHR46401">
    <property type="entry name" value="GLYCOSYLTRANSFERASE WBBK-RELATED"/>
    <property type="match status" value="1"/>
</dbReference>
<protein>
    <recommendedName>
        <fullName evidence="6">Glycosyl transferase family 1 domain-containing protein</fullName>
    </recommendedName>
</protein>
<dbReference type="AlphaFoldDB" id="A0A1G1Y7F9"/>
<gene>
    <name evidence="4" type="ORF">A2663_04515</name>
</gene>
<reference evidence="4 5" key="1">
    <citation type="journal article" date="2016" name="Nat. Commun.">
        <title>Thousands of microbial genomes shed light on interconnected biogeochemical processes in an aquifer system.</title>
        <authorList>
            <person name="Anantharaman K."/>
            <person name="Brown C.T."/>
            <person name="Hug L.A."/>
            <person name="Sharon I."/>
            <person name="Castelle C.J."/>
            <person name="Probst A.J."/>
            <person name="Thomas B.C."/>
            <person name="Singh A."/>
            <person name="Wilkins M.J."/>
            <person name="Karaoz U."/>
            <person name="Brodie E.L."/>
            <person name="Williams K.H."/>
            <person name="Hubbard S.S."/>
            <person name="Banfield J.F."/>
        </authorList>
    </citation>
    <scope>NUCLEOTIDE SEQUENCE [LARGE SCALE GENOMIC DNA]</scope>
</reference>
<sequence length="374" mass="42836">MKIGVDIRCLMEERYSGISEYTYNLLKELFALDPKNQYFLFYNSRKAVKRPAFDFPNVTFRGFRYPNKIFNLSLRFLKLIRLDKLIGGADVFLVPNLLFLNLSSNCRKILIVHDLSFELYPEFFTLKARLWHKLISPQNLCRQADVIIAVSQNTKNDIIKIYDISPEKIKVVNPGISGAFFRPAKTSEIEKIRKKYNLADKFIFYLGNLEPRKNVEALIAAFEKINQPDWHLVIAGGQAWKYKNIYKLWQKSPARQRIKFLGYVAAVDKPALYAAAGLFVYPSIYEGFGLPPVEAMACGCPVITSFSSSLVEAVGQAGLLVDPNNYQELAETINQILAEPELWKMFKERGLARSQNFHWQKAAAEILRIIEAGN</sequence>
<evidence type="ECO:0000256" key="1">
    <source>
        <dbReference type="ARBA" id="ARBA00022679"/>
    </source>
</evidence>
<dbReference type="Pfam" id="PF13439">
    <property type="entry name" value="Glyco_transf_4"/>
    <property type="match status" value="1"/>
</dbReference>
<proteinExistence type="predicted"/>
<evidence type="ECO:0000259" key="2">
    <source>
        <dbReference type="Pfam" id="PF00534"/>
    </source>
</evidence>
<organism evidence="4 5">
    <name type="scientific">Candidatus Buchananbacteria bacterium RIFCSPHIGHO2_01_FULL_46_12</name>
    <dbReference type="NCBI Taxonomy" id="1797536"/>
    <lineage>
        <taxon>Bacteria</taxon>
        <taxon>Candidatus Buchananiibacteriota</taxon>
    </lineage>
</organism>
<dbReference type="Proteomes" id="UP000178432">
    <property type="component" value="Unassembled WGS sequence"/>
</dbReference>
<dbReference type="InterPro" id="IPR001296">
    <property type="entry name" value="Glyco_trans_1"/>
</dbReference>
<comment type="caution">
    <text evidence="4">The sequence shown here is derived from an EMBL/GenBank/DDBJ whole genome shotgun (WGS) entry which is preliminary data.</text>
</comment>
<dbReference type="FunFam" id="3.40.50.2000:FF:000119">
    <property type="entry name" value="Glycosyl transferase group 1"/>
    <property type="match status" value="1"/>
</dbReference>
<dbReference type="InterPro" id="IPR028098">
    <property type="entry name" value="Glyco_trans_4-like_N"/>
</dbReference>
<name>A0A1G1Y7F9_9BACT</name>
<evidence type="ECO:0000259" key="3">
    <source>
        <dbReference type="Pfam" id="PF13439"/>
    </source>
</evidence>
<feature type="domain" description="Glycosyl transferase family 1" evidence="2">
    <location>
        <begin position="189"/>
        <end position="350"/>
    </location>
</feature>
<dbReference type="SUPFAM" id="SSF53756">
    <property type="entry name" value="UDP-Glycosyltransferase/glycogen phosphorylase"/>
    <property type="match status" value="1"/>
</dbReference>
<dbReference type="Gene3D" id="3.40.50.2000">
    <property type="entry name" value="Glycogen Phosphorylase B"/>
    <property type="match status" value="2"/>
</dbReference>
<dbReference type="EMBL" id="MHIF01000027">
    <property type="protein sequence ID" value="OGY47766.1"/>
    <property type="molecule type" value="Genomic_DNA"/>
</dbReference>
<feature type="domain" description="Glycosyltransferase subfamily 4-like N-terminal" evidence="3">
    <location>
        <begin position="16"/>
        <end position="176"/>
    </location>
</feature>
<dbReference type="Pfam" id="PF00534">
    <property type="entry name" value="Glycos_transf_1"/>
    <property type="match status" value="1"/>
</dbReference>
<dbReference type="GO" id="GO:0016757">
    <property type="term" value="F:glycosyltransferase activity"/>
    <property type="evidence" value="ECO:0007669"/>
    <property type="project" value="InterPro"/>
</dbReference>
<evidence type="ECO:0008006" key="6">
    <source>
        <dbReference type="Google" id="ProtNLM"/>
    </source>
</evidence>
<keyword evidence="1" id="KW-0808">Transferase</keyword>
<evidence type="ECO:0000313" key="4">
    <source>
        <dbReference type="EMBL" id="OGY47766.1"/>
    </source>
</evidence>
<dbReference type="PANTHER" id="PTHR46401:SF2">
    <property type="entry name" value="GLYCOSYLTRANSFERASE WBBK-RELATED"/>
    <property type="match status" value="1"/>
</dbReference>
<evidence type="ECO:0000313" key="5">
    <source>
        <dbReference type="Proteomes" id="UP000178432"/>
    </source>
</evidence>